<keyword evidence="2" id="KW-1185">Reference proteome</keyword>
<reference evidence="1 2" key="1">
    <citation type="submission" date="2024-04" db="EMBL/GenBank/DDBJ databases">
        <authorList>
            <person name="Rising A."/>
            <person name="Reimegard J."/>
            <person name="Sonavane S."/>
            <person name="Akerstrom W."/>
            <person name="Nylinder S."/>
            <person name="Hedman E."/>
            <person name="Kallberg Y."/>
        </authorList>
    </citation>
    <scope>NUCLEOTIDE SEQUENCE [LARGE SCALE GENOMIC DNA]</scope>
</reference>
<comment type="caution">
    <text evidence="1">The sequence shown here is derived from an EMBL/GenBank/DDBJ whole genome shotgun (WGS) entry which is preliminary data.</text>
</comment>
<evidence type="ECO:0000313" key="2">
    <source>
        <dbReference type="Proteomes" id="UP001497382"/>
    </source>
</evidence>
<dbReference type="Proteomes" id="UP001497382">
    <property type="component" value="Unassembled WGS sequence"/>
</dbReference>
<dbReference type="EMBL" id="CAXIEN010000195">
    <property type="protein sequence ID" value="CAL1285793.1"/>
    <property type="molecule type" value="Genomic_DNA"/>
</dbReference>
<organism evidence="1 2">
    <name type="scientific">Larinioides sclopetarius</name>
    <dbReference type="NCBI Taxonomy" id="280406"/>
    <lineage>
        <taxon>Eukaryota</taxon>
        <taxon>Metazoa</taxon>
        <taxon>Ecdysozoa</taxon>
        <taxon>Arthropoda</taxon>
        <taxon>Chelicerata</taxon>
        <taxon>Arachnida</taxon>
        <taxon>Araneae</taxon>
        <taxon>Araneomorphae</taxon>
        <taxon>Entelegynae</taxon>
        <taxon>Araneoidea</taxon>
        <taxon>Araneidae</taxon>
        <taxon>Larinioides</taxon>
    </lineage>
</organism>
<name>A0AAV2AP66_9ARAC</name>
<dbReference type="AlphaFoldDB" id="A0AAV2AP66"/>
<gene>
    <name evidence="1" type="ORF">LARSCL_LOCUS13922</name>
</gene>
<sequence>MVEFFLPHIFCHTSNSFCHLDPRILFGVLLYVVLEDLLVPKW</sequence>
<evidence type="ECO:0000313" key="1">
    <source>
        <dbReference type="EMBL" id="CAL1285793.1"/>
    </source>
</evidence>
<protein>
    <submittedName>
        <fullName evidence="1">Uncharacterized protein</fullName>
    </submittedName>
</protein>
<proteinExistence type="predicted"/>
<accession>A0AAV2AP66</accession>